<comment type="caution">
    <text evidence="1">The sequence shown here is derived from an EMBL/GenBank/DDBJ whole genome shotgun (WGS) entry which is preliminary data.</text>
</comment>
<proteinExistence type="predicted"/>
<dbReference type="EMBL" id="CM043022">
    <property type="protein sequence ID" value="KAI4456720.1"/>
    <property type="molecule type" value="Genomic_DNA"/>
</dbReference>
<name>A0ACB9SPX4_HOLOL</name>
<keyword evidence="2" id="KW-1185">Reference proteome</keyword>
<protein>
    <submittedName>
        <fullName evidence="1">Uncharacterized protein</fullName>
    </submittedName>
</protein>
<reference evidence="1" key="1">
    <citation type="submission" date="2022-04" db="EMBL/GenBank/DDBJ databases">
        <title>Chromosome-scale genome assembly of Holotrichia oblita Faldermann.</title>
        <authorList>
            <person name="Rongchong L."/>
        </authorList>
    </citation>
    <scope>NUCLEOTIDE SEQUENCE</scope>
    <source>
        <strain evidence="1">81SQS9</strain>
    </source>
</reference>
<evidence type="ECO:0000313" key="1">
    <source>
        <dbReference type="EMBL" id="KAI4456720.1"/>
    </source>
</evidence>
<dbReference type="Proteomes" id="UP001056778">
    <property type="component" value="Chromosome 8"/>
</dbReference>
<accession>A0ACB9SPX4</accession>
<gene>
    <name evidence="1" type="ORF">MML48_8g00015877</name>
</gene>
<sequence>MVRGDRCAGAMNELLKAKNISWTARIQLYRTIIRPTVTYGRETWVMNKREAEKLEVWERKIFRRIFGGRKVNDHWERRSNQEIMRLYGEATVTQFVRAQLIRWLGHMQRREDHQIAKKILVLRSLVNKKEGRLKTRWLQAVEMDLQEKGIVNWREKAMNREQWRQITKQWA</sequence>
<evidence type="ECO:0000313" key="2">
    <source>
        <dbReference type="Proteomes" id="UP001056778"/>
    </source>
</evidence>
<organism evidence="1 2">
    <name type="scientific">Holotrichia oblita</name>
    <name type="common">Chafer beetle</name>
    <dbReference type="NCBI Taxonomy" id="644536"/>
    <lineage>
        <taxon>Eukaryota</taxon>
        <taxon>Metazoa</taxon>
        <taxon>Ecdysozoa</taxon>
        <taxon>Arthropoda</taxon>
        <taxon>Hexapoda</taxon>
        <taxon>Insecta</taxon>
        <taxon>Pterygota</taxon>
        <taxon>Neoptera</taxon>
        <taxon>Endopterygota</taxon>
        <taxon>Coleoptera</taxon>
        <taxon>Polyphaga</taxon>
        <taxon>Scarabaeiformia</taxon>
        <taxon>Scarabaeidae</taxon>
        <taxon>Melolonthinae</taxon>
        <taxon>Holotrichia</taxon>
    </lineage>
</organism>